<proteinExistence type="predicted"/>
<reference evidence="1 2" key="1">
    <citation type="submission" date="2013-06" db="EMBL/GenBank/DDBJ databases">
        <authorList>
            <person name="Weinstock G."/>
            <person name="Sodergren E."/>
            <person name="Lobos E.A."/>
            <person name="Fulton L."/>
            <person name="Fulton R."/>
            <person name="Courtney L."/>
            <person name="Fronick C."/>
            <person name="O'Laughlin M."/>
            <person name="Godfrey J."/>
            <person name="Wilson R.M."/>
            <person name="Miner T."/>
            <person name="Farmer C."/>
            <person name="Delehaunty K."/>
            <person name="Cordes M."/>
            <person name="Minx P."/>
            <person name="Tomlinson C."/>
            <person name="Chen J."/>
            <person name="Wollam A."/>
            <person name="Pepin K.H."/>
            <person name="Bhonagiri V."/>
            <person name="Zhang X."/>
            <person name="Warren W."/>
            <person name="Mitreva M."/>
            <person name="Mardis E.R."/>
            <person name="Wilson R.K."/>
        </authorList>
    </citation>
    <scope>NUCLEOTIDE SEQUENCE [LARGE SCALE GENOMIC DNA]</scope>
    <source>
        <strain evidence="1 2">ATCC 27803</strain>
    </source>
</reference>
<dbReference type="Proteomes" id="UP000016658">
    <property type="component" value="Unassembled WGS sequence"/>
</dbReference>
<evidence type="ECO:0000313" key="2">
    <source>
        <dbReference type="Proteomes" id="UP000016658"/>
    </source>
</evidence>
<dbReference type="AlphaFoldDB" id="U2QV15"/>
<sequence>MMILGVWYQISGFVEELQVKERKYIKTVFVFGKNSMKRIFLFNFKFVVNLGLENK</sequence>
<comment type="caution">
    <text evidence="1">The sequence shown here is derived from an EMBL/GenBank/DDBJ whole genome shotgun (WGS) entry which is preliminary data.</text>
</comment>
<protein>
    <submittedName>
        <fullName evidence="1">Uncharacterized protein</fullName>
    </submittedName>
</protein>
<accession>U2QV15</accession>
<name>U2QV15_9FIRM</name>
<organism evidence="1 2">
    <name type="scientific">Faecalitalea cylindroides ATCC 27803</name>
    <dbReference type="NCBI Taxonomy" id="649755"/>
    <lineage>
        <taxon>Bacteria</taxon>
        <taxon>Bacillati</taxon>
        <taxon>Bacillota</taxon>
        <taxon>Erysipelotrichia</taxon>
        <taxon>Erysipelotrichales</taxon>
        <taxon>Erysipelotrichaceae</taxon>
        <taxon>Faecalitalea</taxon>
    </lineage>
</organism>
<dbReference type="EMBL" id="AWVI01000048">
    <property type="protein sequence ID" value="ERK45143.1"/>
    <property type="molecule type" value="Genomic_DNA"/>
</dbReference>
<dbReference type="HOGENOM" id="CLU_3025560_0_0_9"/>
<evidence type="ECO:0000313" key="1">
    <source>
        <dbReference type="EMBL" id="ERK45143.1"/>
    </source>
</evidence>
<gene>
    <name evidence="1" type="ORF">HMPREF0367_01158</name>
</gene>